<name>A0A0F9NWD8_9ZZZZ</name>
<dbReference type="Pfam" id="PF01734">
    <property type="entry name" value="Patatin"/>
    <property type="match status" value="1"/>
</dbReference>
<accession>A0A0F9NWD8</accession>
<organism evidence="3">
    <name type="scientific">marine sediment metagenome</name>
    <dbReference type="NCBI Taxonomy" id="412755"/>
    <lineage>
        <taxon>unclassified sequences</taxon>
        <taxon>metagenomes</taxon>
        <taxon>ecological metagenomes</taxon>
    </lineage>
</organism>
<dbReference type="AlphaFoldDB" id="A0A0F9NWD8"/>
<dbReference type="InterPro" id="IPR002641">
    <property type="entry name" value="PNPLA_dom"/>
</dbReference>
<feature type="domain" description="PNPLA" evidence="2">
    <location>
        <begin position="80"/>
        <end position="271"/>
    </location>
</feature>
<dbReference type="Gene3D" id="3.40.1090.10">
    <property type="entry name" value="Cytosolic phospholipase A2 catalytic domain"/>
    <property type="match status" value="1"/>
</dbReference>
<sequence>MSNTPTIKRCIGRRHLLIGMGATALSACTRRIEASAPAPVTAANDPLSRFRFFADDGPEEWLKHLHPRQSSWSATGPCVLALSGGGEDGAFGAGALVGWSARGDRPDFDLVTGISTGALIAPFAFMGQDYDDVLTQVFTQMDASDIMRLRPFQAVFSDALYDTTPLAELIAEFTPPAFLQAVAKRYAAGNDLLVVTSELNSARASVWDMGAIAQAGQYDLFRSIMRASAALPGLFPPVNLSFESNGKTYSETHIDGGVHMQFLAVPSFAFTTPDQKLEGGHIYVIINNTLNPAPASVRRSALSISQQALTTTGRASALLQVNATQLFAREYGLRFSVTSIDPNAGIQYDPSDRFSSTYMNALYQHGTERAQSGSLWTNS</sequence>
<evidence type="ECO:0000313" key="3">
    <source>
        <dbReference type="EMBL" id="KKN22149.1"/>
    </source>
</evidence>
<dbReference type="InterPro" id="IPR006311">
    <property type="entry name" value="TAT_signal"/>
</dbReference>
<dbReference type="InterPro" id="IPR016035">
    <property type="entry name" value="Acyl_Trfase/lysoPLipase"/>
</dbReference>
<evidence type="ECO:0000256" key="1">
    <source>
        <dbReference type="ARBA" id="ARBA00023098"/>
    </source>
</evidence>
<evidence type="ECO:0000259" key="2">
    <source>
        <dbReference type="PROSITE" id="PS51635"/>
    </source>
</evidence>
<dbReference type="SUPFAM" id="SSF52151">
    <property type="entry name" value="FabD/lysophospholipase-like"/>
    <property type="match status" value="1"/>
</dbReference>
<dbReference type="GO" id="GO:0006629">
    <property type="term" value="P:lipid metabolic process"/>
    <property type="evidence" value="ECO:0007669"/>
    <property type="project" value="UniProtKB-KW"/>
</dbReference>
<proteinExistence type="predicted"/>
<keyword evidence="1" id="KW-0443">Lipid metabolism</keyword>
<dbReference type="PROSITE" id="PS51318">
    <property type="entry name" value="TAT"/>
    <property type="match status" value="1"/>
</dbReference>
<gene>
    <name evidence="3" type="ORF">LCGC14_0918120</name>
</gene>
<protein>
    <recommendedName>
        <fullName evidence="2">PNPLA domain-containing protein</fullName>
    </recommendedName>
</protein>
<dbReference type="EMBL" id="LAZR01003089">
    <property type="protein sequence ID" value="KKN22149.1"/>
    <property type="molecule type" value="Genomic_DNA"/>
</dbReference>
<dbReference type="PROSITE" id="PS51635">
    <property type="entry name" value="PNPLA"/>
    <property type="match status" value="1"/>
</dbReference>
<comment type="caution">
    <text evidence="3">The sequence shown here is derived from an EMBL/GenBank/DDBJ whole genome shotgun (WGS) entry which is preliminary data.</text>
</comment>
<reference evidence="3" key="1">
    <citation type="journal article" date="2015" name="Nature">
        <title>Complex archaea that bridge the gap between prokaryotes and eukaryotes.</title>
        <authorList>
            <person name="Spang A."/>
            <person name="Saw J.H."/>
            <person name="Jorgensen S.L."/>
            <person name="Zaremba-Niedzwiedzka K."/>
            <person name="Martijn J."/>
            <person name="Lind A.E."/>
            <person name="van Eijk R."/>
            <person name="Schleper C."/>
            <person name="Guy L."/>
            <person name="Ettema T.J."/>
        </authorList>
    </citation>
    <scope>NUCLEOTIDE SEQUENCE</scope>
</reference>